<dbReference type="Pfam" id="PF12927">
    <property type="entry name" value="DUF3835"/>
    <property type="match status" value="2"/>
</dbReference>
<keyword evidence="5" id="KW-1185">Reference proteome</keyword>
<dbReference type="Pfam" id="PF02996">
    <property type="entry name" value="Prefoldin"/>
    <property type="match status" value="1"/>
</dbReference>
<dbReference type="GO" id="GO:0005737">
    <property type="term" value="C:cytoplasm"/>
    <property type="evidence" value="ECO:0007669"/>
    <property type="project" value="TreeGrafter"/>
</dbReference>
<dbReference type="GO" id="GO:1990113">
    <property type="term" value="P:RNA polymerase I assembly"/>
    <property type="evidence" value="ECO:0007669"/>
    <property type="project" value="TreeGrafter"/>
</dbReference>
<feature type="compositionally biased region" description="Basic and acidic residues" evidence="2">
    <location>
        <begin position="572"/>
        <end position="583"/>
    </location>
</feature>
<dbReference type="EMBL" id="LT598489">
    <property type="protein sequence ID" value="SCV99951.1"/>
    <property type="molecule type" value="Genomic_DNA"/>
</dbReference>
<dbReference type="GO" id="GO:0016272">
    <property type="term" value="C:prefoldin complex"/>
    <property type="evidence" value="ECO:0007669"/>
    <property type="project" value="InterPro"/>
</dbReference>
<evidence type="ECO:0000256" key="2">
    <source>
        <dbReference type="SAM" id="MobiDB-lite"/>
    </source>
</evidence>
<feature type="domain" description="DUF3835" evidence="3">
    <location>
        <begin position="464"/>
        <end position="493"/>
    </location>
</feature>
<dbReference type="Gene3D" id="1.10.287.370">
    <property type="match status" value="1"/>
</dbReference>
<evidence type="ECO:0000313" key="4">
    <source>
        <dbReference type="EMBL" id="SCV99951.1"/>
    </source>
</evidence>
<evidence type="ECO:0000313" key="5">
    <source>
        <dbReference type="Proteomes" id="UP000190831"/>
    </source>
</evidence>
<dbReference type="GO" id="GO:0006457">
    <property type="term" value="P:protein folding"/>
    <property type="evidence" value="ECO:0007669"/>
    <property type="project" value="InterPro"/>
</dbReference>
<dbReference type="InterPro" id="IPR004127">
    <property type="entry name" value="Prefoldin_subunit_alpha"/>
</dbReference>
<feature type="region of interest" description="Disordered" evidence="2">
    <location>
        <begin position="572"/>
        <end position="611"/>
    </location>
</feature>
<dbReference type="SUPFAM" id="SSF46579">
    <property type="entry name" value="Prefoldin"/>
    <property type="match status" value="1"/>
</dbReference>
<feature type="region of interest" description="Disordered" evidence="2">
    <location>
        <begin position="173"/>
        <end position="199"/>
    </location>
</feature>
<dbReference type="PANTHER" id="PTHR12674">
    <property type="entry name" value="PREFOLDIN SUBUNIT 5"/>
    <property type="match status" value="1"/>
</dbReference>
<feature type="domain" description="DUF3835" evidence="3">
    <location>
        <begin position="779"/>
        <end position="855"/>
    </location>
</feature>
<dbReference type="GO" id="GO:1990115">
    <property type="term" value="P:RNA polymerase III assembly"/>
    <property type="evidence" value="ECO:0007669"/>
    <property type="project" value="TreeGrafter"/>
</dbReference>
<dbReference type="InterPro" id="IPR011599">
    <property type="entry name" value="PFD_alpha_archaea"/>
</dbReference>
<dbReference type="Proteomes" id="UP000190831">
    <property type="component" value="Chromosome B"/>
</dbReference>
<dbReference type="GO" id="GO:0051082">
    <property type="term" value="F:unfolded protein binding"/>
    <property type="evidence" value="ECO:0007669"/>
    <property type="project" value="InterPro"/>
</dbReference>
<dbReference type="GO" id="GO:1990114">
    <property type="term" value="P:RNA polymerase II core complex assembly"/>
    <property type="evidence" value="ECO:0007669"/>
    <property type="project" value="TreeGrafter"/>
</dbReference>
<gene>
    <name evidence="4" type="ORF">LAFE_0B06128G</name>
</gene>
<feature type="compositionally biased region" description="Polar residues" evidence="2">
    <location>
        <begin position="584"/>
        <end position="594"/>
    </location>
</feature>
<name>A0A1G4M7X5_LACFM</name>
<feature type="compositionally biased region" description="Basic and acidic residues" evidence="2">
    <location>
        <begin position="175"/>
        <end position="199"/>
    </location>
</feature>
<sequence length="861" mass="97586">MDELIDSVKKTISNLQEKRSFLEDQRVHYRHIKDSLLCYDKSSFDEDATEDGHQRGQVFGEIIISSKIYLNLGYEYFVEKSQQDAIEFISEKISLISNAIGQFDAKLSEANETFANLRKVQEMDVKEADFSNDGYGDSEEKLPFMEIREELDEDGNMISSSINPTAQSFNTLMTKSKEDPSKQSDVKQEVNTDLESKTSDCRGSIGEALFDTEFEKRIRQKLSRADSATDATFSPKRGDIEEISRGVLSKTEGPVIKEVDIEDVHVKGAPGVDVNQYDPSKPAIDPKDIYSFEDIVQQLEYEDELEDGKIDEKDISYDYEAYGENYESLGGIFDDDTDEDDYEYDFGPSIVPGGAQNMFMEQVNRLREEKLKQLNESRNQYTKSILKKDNKIKDSTKKKKVGFAAELDICEIENYKEETKRNTFNGLQSSIESQIYSSNSDEEFDYELFAKMIGVKDPDALHERYEKNSAEQVSEPTLPERRSKRVSRFKKDRAVAAGGKATDEYSTVTGSTIKEEHNLQNELSESTISDITERTILVEDGGILTDVSESTSKVDLSFSKLTIEEKNDICERTGKNDNTHESQDVNPTIDLSSPETHKNIDSGGLPTHEGKRLSKFKKNLNSLQRPRMKNTNTKKRIKDLSILEEDEENFDTDKIEAESTVKAKNVEHVSEHKEDGFPTEISKIINEKECDVVQNPKVDYQVLGENIDDMARAYMLGMYNDDLDDPGTVLERLDDFESYNKQAQSLEGDVKEFLTKTAPYLESDNDEHQSSEDEGPVVVDIIEKDDINSPEECGDDIGLELATLQDEVSMSYHRLRHKIIAAQGTGQKSSQELELEPIDEHGNPIKLSRFKSSKLSMAPGQ</sequence>
<dbReference type="AlphaFoldDB" id="A0A1G4M7X5"/>
<accession>A0A1G4M7X5</accession>
<dbReference type="STRING" id="4955.A0A1G4M7X5"/>
<dbReference type="PANTHER" id="PTHR12674:SF2">
    <property type="entry name" value="PREFOLDIN SUBUNIT 5"/>
    <property type="match status" value="1"/>
</dbReference>
<evidence type="ECO:0000259" key="3">
    <source>
        <dbReference type="Pfam" id="PF12927"/>
    </source>
</evidence>
<comment type="similarity">
    <text evidence="1">Belongs to the prefoldin subunit alpha family.</text>
</comment>
<organism evidence="4 5">
    <name type="scientific">Lachancea fermentati</name>
    <name type="common">Zygosaccharomyces fermentati</name>
    <dbReference type="NCBI Taxonomy" id="4955"/>
    <lineage>
        <taxon>Eukaryota</taxon>
        <taxon>Fungi</taxon>
        <taxon>Dikarya</taxon>
        <taxon>Ascomycota</taxon>
        <taxon>Saccharomycotina</taxon>
        <taxon>Saccharomycetes</taxon>
        <taxon>Saccharomycetales</taxon>
        <taxon>Saccharomycetaceae</taxon>
        <taxon>Lachancea</taxon>
    </lineage>
</organism>
<dbReference type="InterPro" id="IPR009053">
    <property type="entry name" value="Prefoldin"/>
</dbReference>
<dbReference type="OMA" id="FKLKQVC"/>
<evidence type="ECO:0000256" key="1">
    <source>
        <dbReference type="ARBA" id="ARBA00010048"/>
    </source>
</evidence>
<feature type="region of interest" description="Disordered" evidence="2">
    <location>
        <begin position="823"/>
        <end position="861"/>
    </location>
</feature>
<proteinExistence type="inferred from homology"/>
<reference evidence="5" key="1">
    <citation type="submission" date="2016-03" db="EMBL/GenBank/DDBJ databases">
        <authorList>
            <person name="Devillers H."/>
        </authorList>
    </citation>
    <scope>NUCLEOTIDE SEQUENCE [LARGE SCALE GENOMIC DNA]</scope>
</reference>
<dbReference type="OrthoDB" id="21413at2759"/>
<protein>
    <submittedName>
        <fullName evidence="4">LAFE_0B06128g1_1</fullName>
    </submittedName>
</protein>
<dbReference type="InterPro" id="IPR024325">
    <property type="entry name" value="DUF3835"/>
</dbReference>